<evidence type="ECO:0000313" key="1">
    <source>
        <dbReference type="EMBL" id="KAK1867219.1"/>
    </source>
</evidence>
<evidence type="ECO:0000313" key="2">
    <source>
        <dbReference type="Proteomes" id="UP000798662"/>
    </source>
</evidence>
<accession>A0ACC3CB90</accession>
<keyword evidence="2" id="KW-1185">Reference proteome</keyword>
<protein>
    <submittedName>
        <fullName evidence="1">Uncharacterized protein</fullName>
    </submittedName>
</protein>
<comment type="caution">
    <text evidence="1">The sequence shown here is derived from an EMBL/GenBank/DDBJ whole genome shotgun (WGS) entry which is preliminary data.</text>
</comment>
<proteinExistence type="predicted"/>
<name>A0ACC3CB90_PYRYE</name>
<reference evidence="1" key="1">
    <citation type="submission" date="2019-11" db="EMBL/GenBank/DDBJ databases">
        <title>Nori genome reveals adaptations in red seaweeds to the harsh intertidal environment.</title>
        <authorList>
            <person name="Wang D."/>
            <person name="Mao Y."/>
        </authorList>
    </citation>
    <scope>NUCLEOTIDE SEQUENCE</scope>
    <source>
        <tissue evidence="1">Gametophyte</tissue>
    </source>
</reference>
<gene>
    <name evidence="1" type="ORF">I4F81_009726</name>
</gene>
<sequence length="97" mass="10120">MPYGSPSAPFPILVSLPPVPCLPLPAFSSHGPSLCRFDLIVIAASFVRGERGEGGGAERTTDWDGGSKLTDGGTGEDDDCVRRERLEAEGSGSSEAR</sequence>
<dbReference type="EMBL" id="CM020620">
    <property type="protein sequence ID" value="KAK1867219.1"/>
    <property type="molecule type" value="Genomic_DNA"/>
</dbReference>
<organism evidence="1 2">
    <name type="scientific">Pyropia yezoensis</name>
    <name type="common">Susabi-nori</name>
    <name type="synonym">Porphyra yezoensis</name>
    <dbReference type="NCBI Taxonomy" id="2788"/>
    <lineage>
        <taxon>Eukaryota</taxon>
        <taxon>Rhodophyta</taxon>
        <taxon>Bangiophyceae</taxon>
        <taxon>Bangiales</taxon>
        <taxon>Bangiaceae</taxon>
        <taxon>Pyropia</taxon>
    </lineage>
</organism>
<dbReference type="Proteomes" id="UP000798662">
    <property type="component" value="Chromosome 3"/>
</dbReference>